<protein>
    <submittedName>
        <fullName evidence="1">Uncharacterized protein</fullName>
    </submittedName>
</protein>
<keyword evidence="2" id="KW-1185">Reference proteome</keyword>
<reference evidence="1 2" key="1">
    <citation type="submission" date="2016-10" db="EMBL/GenBank/DDBJ databases">
        <authorList>
            <person name="de Groot N.N."/>
        </authorList>
    </citation>
    <scope>NUCLEOTIDE SEQUENCE [LARGE SCALE GENOMIC DNA]</scope>
    <source>
        <strain evidence="1 2">DSM 16195</strain>
    </source>
</reference>
<name>A0A1G7JHN2_9FLAO</name>
<organism evidence="1 2">
    <name type="scientific">Ulvibacter litoralis</name>
    <dbReference type="NCBI Taxonomy" id="227084"/>
    <lineage>
        <taxon>Bacteria</taxon>
        <taxon>Pseudomonadati</taxon>
        <taxon>Bacteroidota</taxon>
        <taxon>Flavobacteriia</taxon>
        <taxon>Flavobacteriales</taxon>
        <taxon>Flavobacteriaceae</taxon>
        <taxon>Ulvibacter</taxon>
    </lineage>
</organism>
<sequence>MKRYLAIIDNSAIPPNVSHIKDISEEEFLAYEQSKQVVDETHHLMDLFLIHKLNFHEIFDFQTEDINEILSDCEDPMNIGNDKYTFLKVEINRLLFNYLSSFRMFTDHCGRKIKHRFGIKSQDYIDFKLMTNKMFDNIFAYRFICELRDYCQHSGIAVTDFALSKQPKFVEIAFQFERDYLLEDKKKWKSAVKSDLEKMDEKFNINPILNDHFQAVEKLSEEINLLYQEKFMNALKYLDNFSRPYRNQDTLVILSESNKTELGMQLTVHKFPFDLIDKFGNGFS</sequence>
<dbReference type="OrthoDB" id="1374948at2"/>
<dbReference type="RefSeq" id="WP_093145464.1">
    <property type="nucleotide sequence ID" value="NZ_BMWO01000018.1"/>
</dbReference>
<proteinExistence type="predicted"/>
<evidence type="ECO:0000313" key="2">
    <source>
        <dbReference type="Proteomes" id="UP000199321"/>
    </source>
</evidence>
<dbReference type="EMBL" id="FNBA01000014">
    <property type="protein sequence ID" value="SDF24447.1"/>
    <property type="molecule type" value="Genomic_DNA"/>
</dbReference>
<gene>
    <name evidence="1" type="ORF">SAMN05421855_1149</name>
</gene>
<accession>A0A1G7JHN2</accession>
<evidence type="ECO:0000313" key="1">
    <source>
        <dbReference type="EMBL" id="SDF24447.1"/>
    </source>
</evidence>
<dbReference type="AlphaFoldDB" id="A0A1G7JHN2"/>
<dbReference type="Proteomes" id="UP000199321">
    <property type="component" value="Unassembled WGS sequence"/>
</dbReference>